<gene>
    <name evidence="2" type="ORF">GFSPODELE1_LOCUS11190</name>
</gene>
<protein>
    <recommendedName>
        <fullName evidence="4">DUF3445 domain-containing protein</fullName>
    </recommendedName>
</protein>
<evidence type="ECO:0000313" key="2">
    <source>
        <dbReference type="EMBL" id="CAL1717362.1"/>
    </source>
</evidence>
<evidence type="ECO:0000313" key="3">
    <source>
        <dbReference type="Proteomes" id="UP001497453"/>
    </source>
</evidence>
<keyword evidence="3" id="KW-1185">Reference proteome</keyword>
<reference evidence="3" key="1">
    <citation type="submission" date="2024-04" db="EMBL/GenBank/DDBJ databases">
        <authorList>
            <person name="Shaw F."/>
            <person name="Minotto A."/>
        </authorList>
    </citation>
    <scope>NUCLEOTIDE SEQUENCE [LARGE SCALE GENOMIC DNA]</scope>
</reference>
<feature type="transmembrane region" description="Helical" evidence="1">
    <location>
        <begin position="6"/>
        <end position="26"/>
    </location>
</feature>
<dbReference type="Pfam" id="PF11927">
    <property type="entry name" value="HODM_asu-like"/>
    <property type="match status" value="1"/>
</dbReference>
<sequence>MLQPLTWFELSFLACAALVASLLVYVRLTKKDSPLKGDVTVHSNSSDSSKPERPAGQWLPVQFDYPQVQPCAEDPLTLKPIPYRPFKWGEYHVTMGIRSMPWDEWIELDCQFQHYYKLREARIAARGDRVIRTLPARLGVGSAQLAAVELLHELAEYLFRRYPSMYTVSRYPREKSTYGWYGLGDIKDITIVPLNKTFTLADGDPLLTAALLTQDDLAIMVEGEDGRYYLQACALCNAGTWRLEDKIGLPLEEIHTRGGVPRYKSKLELSMGRFFRRMPVDKPVIRNNYSFQAVREDSDPTGLDYSELGWASTMKGDEDLLQSEGKRWLRDINGSLREVEDKSLMAVTPSMVWLRTERQTLRRLPISGAIVFTIRVYQTPVTQLVEEPGVPGRMASAIRSWPEDVAVYKAKSAFEGILDYLDECHNKQLEDGLLPVEGNPFPF</sequence>
<proteinExistence type="predicted"/>
<keyword evidence="1" id="KW-1133">Transmembrane helix</keyword>
<dbReference type="Proteomes" id="UP001497453">
    <property type="component" value="Chromosome 9"/>
</dbReference>
<keyword evidence="1" id="KW-0812">Transmembrane</keyword>
<evidence type="ECO:0008006" key="4">
    <source>
        <dbReference type="Google" id="ProtNLM"/>
    </source>
</evidence>
<organism evidence="2 3">
    <name type="scientific">Somion occarium</name>
    <dbReference type="NCBI Taxonomy" id="3059160"/>
    <lineage>
        <taxon>Eukaryota</taxon>
        <taxon>Fungi</taxon>
        <taxon>Dikarya</taxon>
        <taxon>Basidiomycota</taxon>
        <taxon>Agaricomycotina</taxon>
        <taxon>Agaricomycetes</taxon>
        <taxon>Polyporales</taxon>
        <taxon>Cerrenaceae</taxon>
        <taxon>Somion</taxon>
    </lineage>
</organism>
<keyword evidence="1" id="KW-0472">Membrane</keyword>
<accession>A0ABP1EBG5</accession>
<name>A0ABP1EBG5_9APHY</name>
<evidence type="ECO:0000256" key="1">
    <source>
        <dbReference type="SAM" id="Phobius"/>
    </source>
</evidence>
<dbReference type="InterPro" id="IPR021848">
    <property type="entry name" value="HODM_asu-like"/>
</dbReference>
<dbReference type="EMBL" id="OZ037952">
    <property type="protein sequence ID" value="CAL1717362.1"/>
    <property type="molecule type" value="Genomic_DNA"/>
</dbReference>